<feature type="chain" id="PRO_5046103394" description="DUF4136 domain-containing protein" evidence="1">
    <location>
        <begin position="30"/>
        <end position="224"/>
    </location>
</feature>
<dbReference type="RefSeq" id="WP_285764509.1">
    <property type="nucleotide sequence ID" value="NZ_BSYJ01000004.1"/>
</dbReference>
<evidence type="ECO:0008006" key="4">
    <source>
        <dbReference type="Google" id="ProtNLM"/>
    </source>
</evidence>
<keyword evidence="3" id="KW-1185">Reference proteome</keyword>
<accession>A0ABQ6M0L9</accession>
<dbReference type="EMBL" id="BSYJ01000004">
    <property type="protein sequence ID" value="GMG87895.1"/>
    <property type="molecule type" value="Genomic_DNA"/>
</dbReference>
<feature type="signal peptide" evidence="1">
    <location>
        <begin position="1"/>
        <end position="29"/>
    </location>
</feature>
<gene>
    <name evidence="2" type="ORF">MNKW57_22160</name>
</gene>
<evidence type="ECO:0000256" key="1">
    <source>
        <dbReference type="SAM" id="SignalP"/>
    </source>
</evidence>
<evidence type="ECO:0000313" key="3">
    <source>
        <dbReference type="Proteomes" id="UP001224392"/>
    </source>
</evidence>
<proteinExistence type="predicted"/>
<name>A0ABQ6M0L9_9GAMM</name>
<protein>
    <recommendedName>
        <fullName evidence="4">DUF4136 domain-containing protein</fullName>
    </recommendedName>
</protein>
<evidence type="ECO:0000313" key="2">
    <source>
        <dbReference type="EMBL" id="GMG87895.1"/>
    </source>
</evidence>
<reference evidence="2 3" key="1">
    <citation type="submission" date="2023-04" db="EMBL/GenBank/DDBJ databases">
        <title>Marinobulbifer ophiurae gen. nov., sp. Nov., isolate from tissue of brittle star Ophioplocus japonicus.</title>
        <authorList>
            <person name="Kawano K."/>
            <person name="Sawayama S."/>
            <person name="Nakagawa S."/>
        </authorList>
    </citation>
    <scope>NUCLEOTIDE SEQUENCE [LARGE SCALE GENOMIC DNA]</scope>
    <source>
        <strain evidence="2 3">NKW57</strain>
    </source>
</reference>
<dbReference type="PROSITE" id="PS51257">
    <property type="entry name" value="PROKAR_LIPOPROTEIN"/>
    <property type="match status" value="1"/>
</dbReference>
<dbReference type="Proteomes" id="UP001224392">
    <property type="component" value="Unassembled WGS sequence"/>
</dbReference>
<comment type="caution">
    <text evidence="2">The sequence shown here is derived from an EMBL/GenBank/DDBJ whole genome shotgun (WGS) entry which is preliminary data.</text>
</comment>
<sequence length="224" mass="25149">MKTFGIRTRSIKTALVACLAGLLASCAQAPQAPSEAHLNSVRASGLDHVATVFAFDLAGASVFVAEPELEYRRRSSSDFPRHSPEDFELDDRNRARLRDVMETAFAESFLAPRRSTVAASVDEADYRMQFGFEDFGIAAPLDLEPMTRYYAQYSASGKLYGRLYDREGNLVMEFNDRRDIGDNWGRGMNGGNLDRFTRITFWSDMRNDMRKAFKSLDRALQAGG</sequence>
<organism evidence="2 3">
    <name type="scientific">Biformimicrobium ophioploci</name>
    <dbReference type="NCBI Taxonomy" id="3036711"/>
    <lineage>
        <taxon>Bacteria</taxon>
        <taxon>Pseudomonadati</taxon>
        <taxon>Pseudomonadota</taxon>
        <taxon>Gammaproteobacteria</taxon>
        <taxon>Cellvibrionales</taxon>
        <taxon>Microbulbiferaceae</taxon>
        <taxon>Biformimicrobium</taxon>
    </lineage>
</organism>
<keyword evidence="1" id="KW-0732">Signal</keyword>